<evidence type="ECO:0000313" key="3">
    <source>
        <dbReference type="Proteomes" id="UP000320762"/>
    </source>
</evidence>
<sequence length="79" mass="8778">MHPAVSTSTATPSMEHAWTSATTYIRLTLNTPAGRRAPLASTRTYTMHVGYGRTCRRPSTSSYLQSVPHQTRRPKTSSR</sequence>
<evidence type="ECO:0000256" key="1">
    <source>
        <dbReference type="SAM" id="MobiDB-lite"/>
    </source>
</evidence>
<feature type="compositionally biased region" description="Polar residues" evidence="1">
    <location>
        <begin position="57"/>
        <end position="69"/>
    </location>
</feature>
<name>A0A550C4E4_9AGAR</name>
<evidence type="ECO:0000313" key="2">
    <source>
        <dbReference type="EMBL" id="TRM59681.1"/>
    </source>
</evidence>
<protein>
    <submittedName>
        <fullName evidence="2">Uncharacterized protein</fullName>
    </submittedName>
</protein>
<feature type="compositionally biased region" description="Basic residues" evidence="1">
    <location>
        <begin position="70"/>
        <end position="79"/>
    </location>
</feature>
<dbReference type="Proteomes" id="UP000320762">
    <property type="component" value="Unassembled WGS sequence"/>
</dbReference>
<feature type="region of interest" description="Disordered" evidence="1">
    <location>
        <begin position="52"/>
        <end position="79"/>
    </location>
</feature>
<organism evidence="2 3">
    <name type="scientific">Schizophyllum amplum</name>
    <dbReference type="NCBI Taxonomy" id="97359"/>
    <lineage>
        <taxon>Eukaryota</taxon>
        <taxon>Fungi</taxon>
        <taxon>Dikarya</taxon>
        <taxon>Basidiomycota</taxon>
        <taxon>Agaricomycotina</taxon>
        <taxon>Agaricomycetes</taxon>
        <taxon>Agaricomycetidae</taxon>
        <taxon>Agaricales</taxon>
        <taxon>Schizophyllaceae</taxon>
        <taxon>Schizophyllum</taxon>
    </lineage>
</organism>
<reference evidence="2 3" key="1">
    <citation type="journal article" date="2019" name="New Phytol.">
        <title>Comparative genomics reveals unique wood-decay strategies and fruiting body development in the Schizophyllaceae.</title>
        <authorList>
            <person name="Almasi E."/>
            <person name="Sahu N."/>
            <person name="Krizsan K."/>
            <person name="Balint B."/>
            <person name="Kovacs G.M."/>
            <person name="Kiss B."/>
            <person name="Cseklye J."/>
            <person name="Drula E."/>
            <person name="Henrissat B."/>
            <person name="Nagy I."/>
            <person name="Chovatia M."/>
            <person name="Adam C."/>
            <person name="LaButti K."/>
            <person name="Lipzen A."/>
            <person name="Riley R."/>
            <person name="Grigoriev I.V."/>
            <person name="Nagy L.G."/>
        </authorList>
    </citation>
    <scope>NUCLEOTIDE SEQUENCE [LARGE SCALE GENOMIC DNA]</scope>
    <source>
        <strain evidence="2 3">NL-1724</strain>
    </source>
</reference>
<keyword evidence="3" id="KW-1185">Reference proteome</keyword>
<accession>A0A550C4E4</accession>
<comment type="caution">
    <text evidence="2">The sequence shown here is derived from an EMBL/GenBank/DDBJ whole genome shotgun (WGS) entry which is preliminary data.</text>
</comment>
<proteinExistence type="predicted"/>
<dbReference type="AlphaFoldDB" id="A0A550C4E4"/>
<gene>
    <name evidence="2" type="ORF">BD626DRAFT_507033</name>
</gene>
<feature type="non-terminal residue" evidence="2">
    <location>
        <position position="79"/>
    </location>
</feature>
<dbReference type="EMBL" id="VDMD01000026">
    <property type="protein sequence ID" value="TRM59681.1"/>
    <property type="molecule type" value="Genomic_DNA"/>
</dbReference>